<keyword evidence="3" id="KW-1185">Reference proteome</keyword>
<protein>
    <submittedName>
        <fullName evidence="2">Uncharacterized protein</fullName>
    </submittedName>
</protein>
<comment type="caution">
    <text evidence="2">The sequence shown here is derived from an EMBL/GenBank/DDBJ whole genome shotgun (WGS) entry which is preliminary data.</text>
</comment>
<evidence type="ECO:0000313" key="2">
    <source>
        <dbReference type="EMBL" id="MET4540413.1"/>
    </source>
</evidence>
<evidence type="ECO:0000256" key="1">
    <source>
        <dbReference type="SAM" id="MobiDB-lite"/>
    </source>
</evidence>
<gene>
    <name evidence="2" type="ORF">ABIE37_002200</name>
</gene>
<feature type="region of interest" description="Disordered" evidence="1">
    <location>
        <begin position="53"/>
        <end position="78"/>
    </location>
</feature>
<feature type="compositionally biased region" description="Basic and acidic residues" evidence="1">
    <location>
        <begin position="64"/>
        <end position="78"/>
    </location>
</feature>
<accession>A0ABV2P6L1</accession>
<dbReference type="RefSeq" id="WP_354229435.1">
    <property type="nucleotide sequence ID" value="NZ_JBEPSN010000005.1"/>
</dbReference>
<organism evidence="2 3">
    <name type="scientific">Arthrobacter bambusae</name>
    <dbReference type="NCBI Taxonomy" id="1338426"/>
    <lineage>
        <taxon>Bacteria</taxon>
        <taxon>Bacillati</taxon>
        <taxon>Actinomycetota</taxon>
        <taxon>Actinomycetes</taxon>
        <taxon>Micrococcales</taxon>
        <taxon>Micrococcaceae</taxon>
        <taxon>Arthrobacter</taxon>
    </lineage>
</organism>
<sequence length="78" mass="8536">MPELNRARPALSGPPVLHRSLDVQGSSELVPNASGASINETYQDASGQHIWSLKRFPGLPSNQESKDTNPDEVEQVRK</sequence>
<dbReference type="GeneID" id="92753141"/>
<dbReference type="Proteomes" id="UP001549307">
    <property type="component" value="Unassembled WGS sequence"/>
</dbReference>
<reference evidence="2 3" key="1">
    <citation type="submission" date="2024-06" db="EMBL/GenBank/DDBJ databases">
        <title>Sorghum-associated microbial communities from plants grown in Nebraska, USA.</title>
        <authorList>
            <person name="Schachtman D."/>
        </authorList>
    </citation>
    <scope>NUCLEOTIDE SEQUENCE [LARGE SCALE GENOMIC DNA]</scope>
    <source>
        <strain evidence="2 3">3552</strain>
    </source>
</reference>
<dbReference type="EMBL" id="JBEPSN010000005">
    <property type="protein sequence ID" value="MET4540413.1"/>
    <property type="molecule type" value="Genomic_DNA"/>
</dbReference>
<evidence type="ECO:0000313" key="3">
    <source>
        <dbReference type="Proteomes" id="UP001549307"/>
    </source>
</evidence>
<proteinExistence type="predicted"/>
<name>A0ABV2P6L1_9MICC</name>